<sequence>MISVISKTITIIMKKIILLILMLIFGIASAQKVKKEEKVKDKFESRQPQDLSVPPPPMVAFPAQYPKGNKAFIENVKKNLDANALKPLGKDLKTKIILKVNSEGNVVNVSTYGGNETFNTEVKKAAEKATYNIKWEAGKNNRGEKVIDIVHLPFQYPNT</sequence>
<dbReference type="Proteomes" id="UP000186373">
    <property type="component" value="Unassembled WGS sequence"/>
</dbReference>
<keyword evidence="2" id="KW-1185">Reference proteome</keyword>
<evidence type="ECO:0008006" key="3">
    <source>
        <dbReference type="Google" id="ProtNLM"/>
    </source>
</evidence>
<evidence type="ECO:0000313" key="1">
    <source>
        <dbReference type="EMBL" id="SIS32434.1"/>
    </source>
</evidence>
<proteinExistence type="predicted"/>
<organism evidence="1 2">
    <name type="scientific">Chryseobacterium shigense</name>
    <dbReference type="NCBI Taxonomy" id="297244"/>
    <lineage>
        <taxon>Bacteria</taxon>
        <taxon>Pseudomonadati</taxon>
        <taxon>Bacteroidota</taxon>
        <taxon>Flavobacteriia</taxon>
        <taxon>Flavobacteriales</taxon>
        <taxon>Weeksellaceae</taxon>
        <taxon>Chryseobacterium group</taxon>
        <taxon>Chryseobacterium</taxon>
    </lineage>
</organism>
<name>A0A1N7I5W0_9FLAO</name>
<dbReference type="AlphaFoldDB" id="A0A1N7I5W0"/>
<gene>
    <name evidence="1" type="ORF">SAMN05421639_102214</name>
</gene>
<accession>A0A1N7I5W0</accession>
<dbReference type="EMBL" id="FTNY01000002">
    <property type="protein sequence ID" value="SIS32434.1"/>
    <property type="molecule type" value="Genomic_DNA"/>
</dbReference>
<reference evidence="2" key="1">
    <citation type="submission" date="2017-01" db="EMBL/GenBank/DDBJ databases">
        <authorList>
            <person name="Varghese N."/>
            <person name="Submissions S."/>
        </authorList>
    </citation>
    <scope>NUCLEOTIDE SEQUENCE [LARGE SCALE GENOMIC DNA]</scope>
    <source>
        <strain evidence="2">DSM 17126</strain>
    </source>
</reference>
<protein>
    <recommendedName>
        <fullName evidence="3">TonB protein C-terminal</fullName>
    </recommendedName>
</protein>
<evidence type="ECO:0000313" key="2">
    <source>
        <dbReference type="Proteomes" id="UP000186373"/>
    </source>
</evidence>